<evidence type="ECO:0000313" key="2">
    <source>
        <dbReference type="EMBL" id="MCF6136316.1"/>
    </source>
</evidence>
<comment type="caution">
    <text evidence="2">The sequence shown here is derived from an EMBL/GenBank/DDBJ whole genome shotgun (WGS) entry which is preliminary data.</text>
</comment>
<proteinExistence type="predicted"/>
<keyword evidence="1" id="KW-0597">Phosphoprotein</keyword>
<keyword evidence="3" id="KW-1185">Reference proteome</keyword>
<dbReference type="PANTHER" id="PTHR33745">
    <property type="entry name" value="RSBT ANTAGONIST PROTEIN RSBS-RELATED"/>
    <property type="match status" value="1"/>
</dbReference>
<dbReference type="EMBL" id="JAKIJS010000001">
    <property type="protein sequence ID" value="MCF6136316.1"/>
    <property type="molecule type" value="Genomic_DNA"/>
</dbReference>
<organism evidence="2 3">
    <name type="scientific">Pseudalkalibacillus berkeleyi</name>
    <dbReference type="NCBI Taxonomy" id="1069813"/>
    <lineage>
        <taxon>Bacteria</taxon>
        <taxon>Bacillati</taxon>
        <taxon>Bacillota</taxon>
        <taxon>Bacilli</taxon>
        <taxon>Bacillales</taxon>
        <taxon>Fictibacillaceae</taxon>
        <taxon>Pseudalkalibacillus</taxon>
    </lineage>
</organism>
<dbReference type="Gene3D" id="3.30.750.24">
    <property type="entry name" value="STAS domain"/>
    <property type="match status" value="1"/>
</dbReference>
<dbReference type="InterPro" id="IPR036513">
    <property type="entry name" value="STAS_dom_sf"/>
</dbReference>
<accession>A0ABS9GX62</accession>
<name>A0ABS9GX62_9BACL</name>
<evidence type="ECO:0000313" key="3">
    <source>
        <dbReference type="Proteomes" id="UP001649381"/>
    </source>
</evidence>
<sequence>MSIEAIAKRISDEKETIAQKTATGLSEVTGERTNHHVQEAHELLADYINRGLTMENEEETKQLIIEWAEKTSSNAISEQRPFNQSFKAFQIFKGQIWDLVEAQSESTTISAKEIFSIVRKIEEMVDQAAYRYVRSLIESFEGRIDESEQTMRHDKKMIADLSVPIIPSIVPRTILVPIVGLLTNERFEITREKLLNNIANQDAESIVCDFTGAILPEKGNFQIDDLAHQIEQLTKSVSLMGVEIIYVGFSSRLVQEIVRAGVNIEAETFSTFRTGLRYLARKKKWDLSYEISNENEQNPTSILSTRF</sequence>
<gene>
    <name evidence="2" type="ORF">L2716_01155</name>
</gene>
<dbReference type="PANTHER" id="PTHR33745:SF3">
    <property type="entry name" value="RSBT CO-ANTAGONIST PROTEIN RSBRC"/>
    <property type="match status" value="1"/>
</dbReference>
<evidence type="ECO:0000256" key="1">
    <source>
        <dbReference type="ARBA" id="ARBA00022553"/>
    </source>
</evidence>
<protein>
    <submittedName>
        <fullName evidence="2">STAS domain-containing protein</fullName>
    </submittedName>
</protein>
<dbReference type="RefSeq" id="WP_236330794.1">
    <property type="nucleotide sequence ID" value="NZ_JAKIJS010000001.1"/>
</dbReference>
<dbReference type="InterPro" id="IPR051932">
    <property type="entry name" value="Bact_StressResp_Reg"/>
</dbReference>
<dbReference type="CDD" id="cd07041">
    <property type="entry name" value="STAS_RsbR_RsbS_like"/>
    <property type="match status" value="1"/>
</dbReference>
<dbReference type="Proteomes" id="UP001649381">
    <property type="component" value="Unassembled WGS sequence"/>
</dbReference>
<reference evidence="2 3" key="1">
    <citation type="submission" date="2022-01" db="EMBL/GenBank/DDBJ databases">
        <title>Alkalihalobacillus sp. EGI L200015, a novel bacterium isolated from a salt lake sediment.</title>
        <authorList>
            <person name="Gao L."/>
            <person name="Fang B.-Z."/>
            <person name="Li W.-J."/>
        </authorList>
    </citation>
    <scope>NUCLEOTIDE SEQUENCE [LARGE SCALE GENOMIC DNA]</scope>
    <source>
        <strain evidence="2 3">KCTC 12718</strain>
    </source>
</reference>